<keyword evidence="2 3" id="KW-0040">ANK repeat</keyword>
<evidence type="ECO:0000313" key="4">
    <source>
        <dbReference type="Proteomes" id="UP000046393"/>
    </source>
</evidence>
<evidence type="ECO:0000313" key="5">
    <source>
        <dbReference type="WBParaSite" id="SMUV_0000447201-mRNA-1"/>
    </source>
</evidence>
<dbReference type="Pfam" id="PF00023">
    <property type="entry name" value="Ank"/>
    <property type="match status" value="1"/>
</dbReference>
<dbReference type="SMART" id="SM00248">
    <property type="entry name" value="ANK"/>
    <property type="match status" value="5"/>
</dbReference>
<feature type="repeat" description="ANK" evidence="3">
    <location>
        <begin position="138"/>
        <end position="171"/>
    </location>
</feature>
<dbReference type="PANTHER" id="PTHR24166:SF48">
    <property type="entry name" value="PROTEIN VAPYRIN"/>
    <property type="match status" value="1"/>
</dbReference>
<dbReference type="PRINTS" id="PR01415">
    <property type="entry name" value="ANKYRIN"/>
</dbReference>
<proteinExistence type="predicted"/>
<feature type="repeat" description="ANK" evidence="3">
    <location>
        <begin position="172"/>
        <end position="204"/>
    </location>
</feature>
<dbReference type="PROSITE" id="PS50297">
    <property type="entry name" value="ANK_REP_REGION"/>
    <property type="match status" value="3"/>
</dbReference>
<dbReference type="STRING" id="451379.A0A0N5AJ51"/>
<dbReference type="Pfam" id="PF12796">
    <property type="entry name" value="Ank_2"/>
    <property type="match status" value="2"/>
</dbReference>
<feature type="repeat" description="ANK" evidence="3">
    <location>
        <begin position="105"/>
        <end position="137"/>
    </location>
</feature>
<dbReference type="Gene3D" id="1.25.40.20">
    <property type="entry name" value="Ankyrin repeat-containing domain"/>
    <property type="match status" value="2"/>
</dbReference>
<reference evidence="5" key="1">
    <citation type="submission" date="2017-02" db="UniProtKB">
        <authorList>
            <consortium name="WormBaseParasite"/>
        </authorList>
    </citation>
    <scope>IDENTIFICATION</scope>
</reference>
<evidence type="ECO:0000256" key="2">
    <source>
        <dbReference type="ARBA" id="ARBA00023043"/>
    </source>
</evidence>
<keyword evidence="1" id="KW-0677">Repeat</keyword>
<accession>A0A0N5AJ51</accession>
<protein>
    <submittedName>
        <fullName evidence="5">ANK_REP_REGION domain-containing protein</fullName>
    </submittedName>
</protein>
<dbReference type="PANTHER" id="PTHR24166">
    <property type="entry name" value="ROLLING PEBBLES, ISOFORM B"/>
    <property type="match status" value="1"/>
</dbReference>
<evidence type="ECO:0000256" key="3">
    <source>
        <dbReference type="PROSITE-ProRule" id="PRU00023"/>
    </source>
</evidence>
<dbReference type="InterPro" id="IPR002110">
    <property type="entry name" value="Ankyrin_rpt"/>
</dbReference>
<dbReference type="SUPFAM" id="SSF48403">
    <property type="entry name" value="Ankyrin repeat"/>
    <property type="match status" value="1"/>
</dbReference>
<name>A0A0N5AJ51_9BILA</name>
<dbReference type="AlphaFoldDB" id="A0A0N5AJ51"/>
<dbReference type="Proteomes" id="UP000046393">
    <property type="component" value="Unplaced"/>
</dbReference>
<evidence type="ECO:0000256" key="1">
    <source>
        <dbReference type="ARBA" id="ARBA00022737"/>
    </source>
</evidence>
<dbReference type="InterPro" id="IPR036770">
    <property type="entry name" value="Ankyrin_rpt-contain_sf"/>
</dbReference>
<dbReference type="PROSITE" id="PS50088">
    <property type="entry name" value="ANK_REPEAT"/>
    <property type="match status" value="3"/>
</dbReference>
<organism evidence="4 5">
    <name type="scientific">Syphacia muris</name>
    <dbReference type="NCBI Taxonomy" id="451379"/>
    <lineage>
        <taxon>Eukaryota</taxon>
        <taxon>Metazoa</taxon>
        <taxon>Ecdysozoa</taxon>
        <taxon>Nematoda</taxon>
        <taxon>Chromadorea</taxon>
        <taxon>Rhabditida</taxon>
        <taxon>Spirurina</taxon>
        <taxon>Oxyuridomorpha</taxon>
        <taxon>Oxyuroidea</taxon>
        <taxon>Oxyuridae</taxon>
        <taxon>Syphacia</taxon>
    </lineage>
</organism>
<sequence>MHKQQQELAELLRAGNSEDAARMLQKNEPLSFYKDDSGRTAIHWAACGGCLDVVQLCVSRKEDSAGATDDMGWTPLMISSSAGRAEVVAFLLSLPQVLVNAANTNGQTALHYAASRNHVQIVSLLLKNGANVNAQDKYMATPLHRAASQGHMKVVGLLLDVSGIQVNIRDSSGCSPLHLAIEEEQEDIAICLVKHGGNLYQENKEKQTPLSLVKSSELKRKLCSAAQ</sequence>
<dbReference type="WBParaSite" id="SMUV_0000447201-mRNA-1">
    <property type="protein sequence ID" value="SMUV_0000447201-mRNA-1"/>
    <property type="gene ID" value="SMUV_0000447201"/>
</dbReference>
<keyword evidence="4" id="KW-1185">Reference proteome</keyword>
<dbReference type="InterPro" id="IPR050889">
    <property type="entry name" value="Dendritic_Spine_Reg/Scaffold"/>
</dbReference>